<feature type="domain" description="Peptidase M16 N-terminal" evidence="10">
    <location>
        <begin position="47"/>
        <end position="167"/>
    </location>
</feature>
<evidence type="ECO:0000256" key="7">
    <source>
        <dbReference type="ARBA" id="ARBA00023049"/>
    </source>
</evidence>
<evidence type="ECO:0000313" key="12">
    <source>
        <dbReference type="EMBL" id="KXA39553.1"/>
    </source>
</evidence>
<evidence type="ECO:0000256" key="9">
    <source>
        <dbReference type="SAM" id="SignalP"/>
    </source>
</evidence>
<dbReference type="STRING" id="28128.HMPREF3226_01389"/>
<organism evidence="12 13">
    <name type="scientific">Prevotella corporis</name>
    <dbReference type="NCBI Taxonomy" id="28128"/>
    <lineage>
        <taxon>Bacteria</taxon>
        <taxon>Pseudomonadati</taxon>
        <taxon>Bacteroidota</taxon>
        <taxon>Bacteroidia</taxon>
        <taxon>Bacteroidales</taxon>
        <taxon>Prevotellaceae</taxon>
        <taxon>Prevotella</taxon>
    </lineage>
</organism>
<gene>
    <name evidence="12" type="ORF">HMPREF3226_01389</name>
</gene>
<evidence type="ECO:0000259" key="10">
    <source>
        <dbReference type="Pfam" id="PF00675"/>
    </source>
</evidence>
<keyword evidence="5" id="KW-0378">Hydrolase</keyword>
<feature type="domain" description="Peptidase M16 C-terminal" evidence="11">
    <location>
        <begin position="694"/>
        <end position="870"/>
    </location>
</feature>
<dbReference type="InterPro" id="IPR007863">
    <property type="entry name" value="Peptidase_M16_C"/>
</dbReference>
<proteinExistence type="inferred from homology"/>
<evidence type="ECO:0000256" key="3">
    <source>
        <dbReference type="ARBA" id="ARBA00022670"/>
    </source>
</evidence>
<evidence type="ECO:0000256" key="2">
    <source>
        <dbReference type="ARBA" id="ARBA00007261"/>
    </source>
</evidence>
<comment type="caution">
    <text evidence="12">The sequence shown here is derived from an EMBL/GenBank/DDBJ whole genome shotgun (WGS) entry which is preliminary data.</text>
</comment>
<dbReference type="InterPro" id="IPR050626">
    <property type="entry name" value="Peptidase_M16"/>
</dbReference>
<evidence type="ECO:0000256" key="8">
    <source>
        <dbReference type="RuleBase" id="RU004447"/>
    </source>
</evidence>
<comment type="similarity">
    <text evidence="2 8">Belongs to the peptidase M16 family.</text>
</comment>
<keyword evidence="6" id="KW-0862">Zinc</keyword>
<dbReference type="Gene3D" id="3.30.830.10">
    <property type="entry name" value="Metalloenzyme, LuxS/M16 peptidase-like"/>
    <property type="match status" value="4"/>
</dbReference>
<sequence length="938" mass="106014">MKLKHLFLVAFLFVAGMVSAQQLGSIPVNKNVRQGKLSNGLTYYILHNEWPEHVANFYIAQRVGSIQEEENQRGLAHFLEHMAFNGSEHFPDSALLEFTRSLGVEFGSDLNAYTSIEETVYRVCNVPTQRQSALDSCLLIMKDWSNGLTLADKEIDKERGVIHQEWQLGQNPIMRIYNRALPKLYPGSKYGLRLPIGLMSVVDNFKYQALRDYYHKWYRPDNQCIIVVGDVDVDHTEAEIKKLWANVTVPADAAQVVEEQVPDNPQPIYVFDKDKEMQNSSVGFAMKHDPFPKAMKGNQAYYIDSYLKEMISMMLNQRLREMSQKADCPFTSAYSYDGDYILSSTKAAFQFGATAKEGKDLETLAALYREAQRVRQYGFTPGEFDRMKAEYMSQLDAQYANRNKIKNDQYGDELRDYYLNNEPIPGKEEEYQIMKQLIDMPVLNIDVANEYAKELISDNDSNFVAFIYAQEKAGKVYPTEDKMAQTIKAVRAEKLEPYVDNVKSEPILDEKKLPKAGKIVKETENKTFGYKELTLSNGARVILKKTDFKDNEIRFSASAKGGSGSYGKADFDNLQLFNSVISVSGLGNFSRQDLKKALSGKQVSTGVGLSSYYQTISGNSVPKDIETMLQLVYLKFTNVTKDQEAFNAMMTQYEQALKNKHLSPESVFSDSLTLTIYDHNPRYAPLSVNTLKGVNYDRILQIWKERFANPGQFVYYFVGNFDEATLRPLIEKYIGCLPKGKAENWTNVTGFAKGKRENKFTLKSEVPKAIAMELWHQPLAYNVENYVLADAAAQILSMVYLKNIREDEGAAYSVGASGALNRRGDETLALMQAYCPMDPNKADLAVKLLNDGIKENSIKVDEDKLQKVKDFMLKQADIDAKSNGHWLNVIDEYIWSGVDIQSGYKAAVQGLTTAKIAAYLKGLLAAGNHCEIVMTPAK</sequence>
<evidence type="ECO:0000256" key="4">
    <source>
        <dbReference type="ARBA" id="ARBA00022723"/>
    </source>
</evidence>
<comment type="cofactor">
    <cofactor evidence="1">
        <name>Zn(2+)</name>
        <dbReference type="ChEBI" id="CHEBI:29105"/>
    </cofactor>
</comment>
<evidence type="ECO:0000256" key="6">
    <source>
        <dbReference type="ARBA" id="ARBA00022833"/>
    </source>
</evidence>
<evidence type="ECO:0000256" key="5">
    <source>
        <dbReference type="ARBA" id="ARBA00022801"/>
    </source>
</evidence>
<evidence type="ECO:0000256" key="1">
    <source>
        <dbReference type="ARBA" id="ARBA00001947"/>
    </source>
</evidence>
<dbReference type="OrthoDB" id="9811314at2"/>
<protein>
    <submittedName>
        <fullName evidence="12">Peptidase M16 inactive domain protein</fullName>
    </submittedName>
</protein>
<dbReference type="AlphaFoldDB" id="A0A133Q9S4"/>
<evidence type="ECO:0000259" key="11">
    <source>
        <dbReference type="Pfam" id="PF05193"/>
    </source>
</evidence>
<dbReference type="eggNOG" id="COG0612">
    <property type="taxonomic scope" value="Bacteria"/>
</dbReference>
<reference evidence="13" key="1">
    <citation type="submission" date="2016-01" db="EMBL/GenBank/DDBJ databases">
        <authorList>
            <person name="Mitreva M."/>
            <person name="Pepin K.H."/>
            <person name="Mihindukulasuriya K.A."/>
            <person name="Fulton R."/>
            <person name="Fronick C."/>
            <person name="O'Laughlin M."/>
            <person name="Miner T."/>
            <person name="Herter B."/>
            <person name="Rosa B.A."/>
            <person name="Cordes M."/>
            <person name="Tomlinson C."/>
            <person name="Wollam A."/>
            <person name="Palsikar V.B."/>
            <person name="Mardis E.R."/>
            <person name="Wilson R.K."/>
        </authorList>
    </citation>
    <scope>NUCLEOTIDE SEQUENCE [LARGE SCALE GENOMIC DNA]</scope>
    <source>
        <strain evidence="13">MJR7716</strain>
    </source>
</reference>
<keyword evidence="13" id="KW-1185">Reference proteome</keyword>
<name>A0A133Q9S4_9BACT</name>
<dbReference type="RefSeq" id="WP_060940687.1">
    <property type="nucleotide sequence ID" value="NZ_KQ957245.1"/>
</dbReference>
<dbReference type="GO" id="GO:0004222">
    <property type="term" value="F:metalloendopeptidase activity"/>
    <property type="evidence" value="ECO:0007669"/>
    <property type="project" value="InterPro"/>
</dbReference>
<keyword evidence="3" id="KW-0645">Protease</keyword>
<dbReference type="PATRIC" id="fig|28128.5.peg.1415"/>
<keyword evidence="4" id="KW-0479">Metal-binding</keyword>
<dbReference type="Pfam" id="PF00675">
    <property type="entry name" value="Peptidase_M16"/>
    <property type="match status" value="1"/>
</dbReference>
<dbReference type="Proteomes" id="UP000070533">
    <property type="component" value="Unassembled WGS sequence"/>
</dbReference>
<accession>A0A133Q9S4</accession>
<dbReference type="EMBL" id="LRQG01000092">
    <property type="protein sequence ID" value="KXA39553.1"/>
    <property type="molecule type" value="Genomic_DNA"/>
</dbReference>
<dbReference type="PROSITE" id="PS00143">
    <property type="entry name" value="INSULINASE"/>
    <property type="match status" value="1"/>
</dbReference>
<dbReference type="InterPro" id="IPR001431">
    <property type="entry name" value="Pept_M16_Zn_BS"/>
</dbReference>
<dbReference type="InterPro" id="IPR011249">
    <property type="entry name" value="Metalloenz_LuxS/M16"/>
</dbReference>
<feature type="chain" id="PRO_5007458582" evidence="9">
    <location>
        <begin position="21"/>
        <end position="938"/>
    </location>
</feature>
<dbReference type="GO" id="GO:0006508">
    <property type="term" value="P:proteolysis"/>
    <property type="evidence" value="ECO:0007669"/>
    <property type="project" value="UniProtKB-KW"/>
</dbReference>
<evidence type="ECO:0000313" key="13">
    <source>
        <dbReference type="Proteomes" id="UP000070533"/>
    </source>
</evidence>
<feature type="signal peptide" evidence="9">
    <location>
        <begin position="1"/>
        <end position="20"/>
    </location>
</feature>
<dbReference type="PANTHER" id="PTHR43690">
    <property type="entry name" value="NARDILYSIN"/>
    <property type="match status" value="1"/>
</dbReference>
<dbReference type="InterPro" id="IPR011765">
    <property type="entry name" value="Pept_M16_N"/>
</dbReference>
<dbReference type="SUPFAM" id="SSF63411">
    <property type="entry name" value="LuxS/MPP-like metallohydrolase"/>
    <property type="match status" value="4"/>
</dbReference>
<dbReference type="GO" id="GO:0046872">
    <property type="term" value="F:metal ion binding"/>
    <property type="evidence" value="ECO:0007669"/>
    <property type="project" value="UniProtKB-KW"/>
</dbReference>
<dbReference type="Pfam" id="PF05193">
    <property type="entry name" value="Peptidase_M16_C"/>
    <property type="match status" value="2"/>
</dbReference>
<dbReference type="PANTHER" id="PTHR43690:SF17">
    <property type="entry name" value="PROTEIN YHJJ"/>
    <property type="match status" value="1"/>
</dbReference>
<keyword evidence="7" id="KW-0482">Metalloprotease</keyword>
<keyword evidence="9" id="KW-0732">Signal</keyword>
<feature type="domain" description="Peptidase M16 C-terminal" evidence="11">
    <location>
        <begin position="205"/>
        <end position="390"/>
    </location>
</feature>